<keyword evidence="2" id="KW-0808">Transferase</keyword>
<dbReference type="InterPro" id="IPR002941">
    <property type="entry name" value="DNA_methylase_N4/N6"/>
</dbReference>
<dbReference type="Pfam" id="PF01555">
    <property type="entry name" value="N6_N4_Mtase"/>
    <property type="match status" value="1"/>
</dbReference>
<accession>A0A645HKV9</accession>
<evidence type="ECO:0000313" key="4">
    <source>
        <dbReference type="EMBL" id="MPN39042.1"/>
    </source>
</evidence>
<dbReference type="InterPro" id="IPR029063">
    <property type="entry name" value="SAM-dependent_MTases_sf"/>
</dbReference>
<gene>
    <name evidence="4" type="ORF">SDC9_186568</name>
</gene>
<proteinExistence type="predicted"/>
<keyword evidence="1" id="KW-0489">Methyltransferase</keyword>
<dbReference type="EMBL" id="VSSQ01094630">
    <property type="protein sequence ID" value="MPN39042.1"/>
    <property type="molecule type" value="Genomic_DNA"/>
</dbReference>
<dbReference type="Gene3D" id="3.40.50.150">
    <property type="entry name" value="Vaccinia Virus protein VP39"/>
    <property type="match status" value="1"/>
</dbReference>
<evidence type="ECO:0000259" key="3">
    <source>
        <dbReference type="Pfam" id="PF01555"/>
    </source>
</evidence>
<organism evidence="4">
    <name type="scientific">bioreactor metagenome</name>
    <dbReference type="NCBI Taxonomy" id="1076179"/>
    <lineage>
        <taxon>unclassified sequences</taxon>
        <taxon>metagenomes</taxon>
        <taxon>ecological metagenomes</taxon>
    </lineage>
</organism>
<feature type="domain" description="DNA methylase N-4/N-6" evidence="3">
    <location>
        <begin position="66"/>
        <end position="182"/>
    </location>
</feature>
<evidence type="ECO:0000256" key="2">
    <source>
        <dbReference type="ARBA" id="ARBA00022679"/>
    </source>
</evidence>
<dbReference type="GO" id="GO:0008170">
    <property type="term" value="F:N-methyltransferase activity"/>
    <property type="evidence" value="ECO:0007669"/>
    <property type="project" value="InterPro"/>
</dbReference>
<dbReference type="AlphaFoldDB" id="A0A645HKV9"/>
<dbReference type="GO" id="GO:0032259">
    <property type="term" value="P:methylation"/>
    <property type="evidence" value="ECO:0007669"/>
    <property type="project" value="UniProtKB-KW"/>
</dbReference>
<evidence type="ECO:0000256" key="1">
    <source>
        <dbReference type="ARBA" id="ARBA00022603"/>
    </source>
</evidence>
<comment type="caution">
    <text evidence="4">The sequence shown here is derived from an EMBL/GenBank/DDBJ whole genome shotgun (WGS) entry which is preliminary data.</text>
</comment>
<sequence>MSVESQRKINQKRKQVPEYRNVRDLILKKTRSLLSDCAECSPFFLGKACLETGSSASTPKIKTGSVSLAVTSPPFLDVVDYETDNWLRNWFASIDSSRVKITMERTPEGWSRAMEEVFRELHRVLKPGGHLAFEVGEVHQGKLRMEELVLPCGIRSGFTPVLVLINAQEFTKTANCWGVANNEKGTNTNRIVLFRKEP</sequence>
<protein>
    <recommendedName>
        <fullName evidence="3">DNA methylase N-4/N-6 domain-containing protein</fullName>
    </recommendedName>
</protein>
<dbReference type="InterPro" id="IPR001091">
    <property type="entry name" value="RM_Methyltransferase"/>
</dbReference>
<dbReference type="GO" id="GO:0003677">
    <property type="term" value="F:DNA binding"/>
    <property type="evidence" value="ECO:0007669"/>
    <property type="project" value="InterPro"/>
</dbReference>
<reference evidence="4" key="1">
    <citation type="submission" date="2019-08" db="EMBL/GenBank/DDBJ databases">
        <authorList>
            <person name="Kucharzyk K."/>
            <person name="Murdoch R.W."/>
            <person name="Higgins S."/>
            <person name="Loffler F."/>
        </authorList>
    </citation>
    <scope>NUCLEOTIDE SEQUENCE</scope>
</reference>
<dbReference type="SUPFAM" id="SSF53335">
    <property type="entry name" value="S-adenosyl-L-methionine-dependent methyltransferases"/>
    <property type="match status" value="1"/>
</dbReference>
<name>A0A645HKV9_9ZZZZ</name>
<dbReference type="PRINTS" id="PR00508">
    <property type="entry name" value="S21N4MTFRASE"/>
</dbReference>